<keyword evidence="1" id="KW-0808">Transferase</keyword>
<dbReference type="AlphaFoldDB" id="A0A9R0VNY9"/>
<keyword evidence="2" id="KW-0547">Nucleotide-binding</keyword>
<dbReference type="InterPro" id="IPR052059">
    <property type="entry name" value="CR_Ser/Thr_kinase"/>
</dbReference>
<evidence type="ECO:0000313" key="5">
    <source>
        <dbReference type="EMBL" id="VAH64383.1"/>
    </source>
</evidence>
<dbReference type="Proteomes" id="UP000324705">
    <property type="component" value="Chromosome 3A"/>
</dbReference>
<proteinExistence type="predicted"/>
<dbReference type="Gene3D" id="1.10.510.10">
    <property type="entry name" value="Transferase(Phosphotransferase) domain 1"/>
    <property type="match status" value="1"/>
</dbReference>
<reference evidence="5 6" key="1">
    <citation type="submission" date="2017-09" db="EMBL/GenBank/DDBJ databases">
        <authorList>
            <consortium name="International Durum Wheat Genome Sequencing Consortium (IDWGSC)"/>
            <person name="Milanesi L."/>
        </authorList>
    </citation>
    <scope>NUCLEOTIDE SEQUENCE [LARGE SCALE GENOMIC DNA]</scope>
    <source>
        <strain evidence="6">cv. Svevo</strain>
    </source>
</reference>
<dbReference type="EMBL" id="LT934115">
    <property type="protein sequence ID" value="VAH64383.1"/>
    <property type="molecule type" value="Genomic_DNA"/>
</dbReference>
<name>A0A9R0VNY9_TRITD</name>
<evidence type="ECO:0000256" key="3">
    <source>
        <dbReference type="ARBA" id="ARBA00022777"/>
    </source>
</evidence>
<dbReference type="GO" id="GO:0005524">
    <property type="term" value="F:ATP binding"/>
    <property type="evidence" value="ECO:0007669"/>
    <property type="project" value="UniProtKB-KW"/>
</dbReference>
<dbReference type="Gramene" id="TRITD3Av1G195220.1">
    <property type="protein sequence ID" value="TRITD3Av1G195220.1"/>
    <property type="gene ID" value="TRITD3Av1G195220"/>
</dbReference>
<evidence type="ECO:0000256" key="2">
    <source>
        <dbReference type="ARBA" id="ARBA00022741"/>
    </source>
</evidence>
<evidence type="ECO:0000256" key="4">
    <source>
        <dbReference type="ARBA" id="ARBA00022840"/>
    </source>
</evidence>
<protein>
    <recommendedName>
        <fullName evidence="7">Serine-threonine/tyrosine-protein kinase catalytic domain-containing protein</fullName>
    </recommendedName>
</protein>
<evidence type="ECO:0000256" key="1">
    <source>
        <dbReference type="ARBA" id="ARBA00022679"/>
    </source>
</evidence>
<accession>A0A9R0VNY9</accession>
<evidence type="ECO:0000313" key="6">
    <source>
        <dbReference type="Proteomes" id="UP000324705"/>
    </source>
</evidence>
<keyword evidence="4" id="KW-0067">ATP-binding</keyword>
<organism evidence="5 6">
    <name type="scientific">Triticum turgidum subsp. durum</name>
    <name type="common">Durum wheat</name>
    <name type="synonym">Triticum durum</name>
    <dbReference type="NCBI Taxonomy" id="4567"/>
    <lineage>
        <taxon>Eukaryota</taxon>
        <taxon>Viridiplantae</taxon>
        <taxon>Streptophyta</taxon>
        <taxon>Embryophyta</taxon>
        <taxon>Tracheophyta</taxon>
        <taxon>Spermatophyta</taxon>
        <taxon>Magnoliopsida</taxon>
        <taxon>Liliopsida</taxon>
        <taxon>Poales</taxon>
        <taxon>Poaceae</taxon>
        <taxon>BOP clade</taxon>
        <taxon>Pooideae</taxon>
        <taxon>Triticodae</taxon>
        <taxon>Triticeae</taxon>
        <taxon>Triticinae</taxon>
        <taxon>Triticum</taxon>
    </lineage>
</organism>
<sequence length="111" mass="12295">MLVDLVLENWQKGTMVEMIDQRLQGKCKTDEACLVLKFGLLCSQPFASTRPSMHQVMQYLNGDVPLSEFAPTDMSFSMQALMENRGFNPSIVSNPQFMTSIATLSGLSGGR</sequence>
<dbReference type="OMA" id="WPAVMPI"/>
<keyword evidence="3" id="KW-0418">Kinase</keyword>
<evidence type="ECO:0008006" key="7">
    <source>
        <dbReference type="Google" id="ProtNLM"/>
    </source>
</evidence>
<dbReference type="PANTHER" id="PTHR47973">
    <property type="entry name" value="CYSTEINE-RICH RECEPTOR-LIKE PROTEIN KINASE 3"/>
    <property type="match status" value="1"/>
</dbReference>
<gene>
    <name evidence="5" type="ORF">TRITD_3Av1G195220</name>
</gene>
<keyword evidence="6" id="KW-1185">Reference proteome</keyword>
<dbReference type="GO" id="GO:0016301">
    <property type="term" value="F:kinase activity"/>
    <property type="evidence" value="ECO:0007669"/>
    <property type="project" value="UniProtKB-KW"/>
</dbReference>